<accession>A0A8H8UFG5</accession>
<dbReference type="PANTHER" id="PTHR12468">
    <property type="entry name" value="GPI MANNOSYLTRANSFERASE 2"/>
    <property type="match status" value="1"/>
</dbReference>
<keyword evidence="8 12" id="KW-0812">Transmembrane</keyword>
<evidence type="ECO:0000313" key="14">
    <source>
        <dbReference type="EMBL" id="TVY46281.1"/>
    </source>
</evidence>
<comment type="caution">
    <text evidence="12">Lacks conserved residue(s) required for the propagation of feature annotation.</text>
</comment>
<protein>
    <recommendedName>
        <fullName evidence="4 12">GPI mannosyltransferase 2</fullName>
        <ecNumber evidence="12">2.4.1.-</ecNumber>
    </recommendedName>
</protein>
<dbReference type="GO" id="GO:0005789">
    <property type="term" value="C:endoplasmic reticulum membrane"/>
    <property type="evidence" value="ECO:0007669"/>
    <property type="project" value="UniProtKB-SubCell"/>
</dbReference>
<dbReference type="EMBL" id="QGMI01000158">
    <property type="protein sequence ID" value="TVY46281.1"/>
    <property type="molecule type" value="Genomic_DNA"/>
</dbReference>
<dbReference type="Proteomes" id="UP000443090">
    <property type="component" value="Unassembled WGS sequence"/>
</dbReference>
<keyword evidence="5 12" id="KW-0337">GPI-anchor biosynthesis</keyword>
<feature type="transmembrane region" description="Helical" evidence="12">
    <location>
        <begin position="166"/>
        <end position="191"/>
    </location>
</feature>
<dbReference type="GO" id="GO:0006506">
    <property type="term" value="P:GPI anchor biosynthetic process"/>
    <property type="evidence" value="ECO:0007669"/>
    <property type="project" value="UniProtKB-UniPathway"/>
</dbReference>
<sequence>MQLWTRPFDNPIRSLTALFVVWKSLILVIACCSPGPGYDTSTSLLLPTLESGEGRKLPAIAQHLVGRLTRWDAFYFVKAASRGYLFEQEWAFGWGFTRIIALGTAGLEKSGVAHYDGMEAVVAICIAHVAHFLSVLLLFSLTLAIFPGSTTRFAFSAAALHIISPAGIFLSAPYAESSCALFAFAGCLAFAKSFTSERLSATAKHDLLLCGSGVLFGISATMRSNGILNGLLLLEEAFRVLLSLKVDFRMARIRRLIASGLGGLSVAVGFLVPQYISYRDFCREEGVASLRPWCTKPLPSIYTFVQEHYWNVGLFRYWTLSNLPLFMLAAPMLVMMSMSGVWGLGSNRQVQVQHATNKQPKRAEEGFPILRNLAISQLLLTLVTFTTAHVQIITRISSAFPVWLWYSTVSSEKGNALVGNVAKFTVIVVNKPNSAQHRFDIFKLKAECLKMLNSP</sequence>
<gene>
    <name evidence="14" type="primary">GPI18</name>
    <name evidence="14" type="ORF">LOCC1_G003812</name>
</gene>
<keyword evidence="15" id="KW-1185">Reference proteome</keyword>
<evidence type="ECO:0000256" key="8">
    <source>
        <dbReference type="ARBA" id="ARBA00022692"/>
    </source>
</evidence>
<keyword evidence="7 12" id="KW-0808">Transferase</keyword>
<feature type="transmembrane region" description="Helical" evidence="12">
    <location>
        <begin position="323"/>
        <end position="344"/>
    </location>
</feature>
<keyword evidence="9 12" id="KW-0256">Endoplasmic reticulum</keyword>
<evidence type="ECO:0000256" key="7">
    <source>
        <dbReference type="ARBA" id="ARBA00022679"/>
    </source>
</evidence>
<evidence type="ECO:0000256" key="12">
    <source>
        <dbReference type="RuleBase" id="RU363112"/>
    </source>
</evidence>
<dbReference type="UniPathway" id="UPA00196"/>
<feature type="signal peptide" evidence="13">
    <location>
        <begin position="1"/>
        <end position="32"/>
    </location>
</feature>
<comment type="function">
    <text evidence="12">Mannosyltransferase involved in glycosylphosphatidylinositol-anchor biosynthesis.</text>
</comment>
<evidence type="ECO:0000256" key="4">
    <source>
        <dbReference type="ARBA" id="ARBA00013795"/>
    </source>
</evidence>
<evidence type="ECO:0000256" key="13">
    <source>
        <dbReference type="SAM" id="SignalP"/>
    </source>
</evidence>
<feature type="transmembrane region" description="Helical" evidence="12">
    <location>
        <begin position="256"/>
        <end position="276"/>
    </location>
</feature>
<dbReference type="PANTHER" id="PTHR12468:SF2">
    <property type="entry name" value="GPI MANNOSYLTRANSFERASE 2"/>
    <property type="match status" value="1"/>
</dbReference>
<dbReference type="EC" id="2.4.1.-" evidence="12"/>
<evidence type="ECO:0000256" key="6">
    <source>
        <dbReference type="ARBA" id="ARBA00022676"/>
    </source>
</evidence>
<comment type="caution">
    <text evidence="14">The sequence shown here is derived from an EMBL/GenBank/DDBJ whole genome shotgun (WGS) entry which is preliminary data.</text>
</comment>
<organism evidence="14 15">
    <name type="scientific">Lachnellula occidentalis</name>
    <dbReference type="NCBI Taxonomy" id="215460"/>
    <lineage>
        <taxon>Eukaryota</taxon>
        <taxon>Fungi</taxon>
        <taxon>Dikarya</taxon>
        <taxon>Ascomycota</taxon>
        <taxon>Pezizomycotina</taxon>
        <taxon>Leotiomycetes</taxon>
        <taxon>Helotiales</taxon>
        <taxon>Lachnaceae</taxon>
        <taxon>Lachnellula</taxon>
    </lineage>
</organism>
<name>A0A8H8UFG5_9HELO</name>
<comment type="subcellular location">
    <subcellularLocation>
        <location evidence="1 12">Endoplasmic reticulum membrane</location>
        <topology evidence="1 12">Multi-pass membrane protein</topology>
    </subcellularLocation>
</comment>
<evidence type="ECO:0000256" key="11">
    <source>
        <dbReference type="ARBA" id="ARBA00023136"/>
    </source>
</evidence>
<evidence type="ECO:0000256" key="10">
    <source>
        <dbReference type="ARBA" id="ARBA00022989"/>
    </source>
</evidence>
<evidence type="ECO:0000313" key="15">
    <source>
        <dbReference type="Proteomes" id="UP000443090"/>
    </source>
</evidence>
<evidence type="ECO:0000256" key="3">
    <source>
        <dbReference type="ARBA" id="ARBA00008698"/>
    </source>
</evidence>
<comment type="pathway">
    <text evidence="2 12">Glycolipid biosynthesis; glycosylphosphatidylinositol-anchor biosynthesis.</text>
</comment>
<keyword evidence="6 12" id="KW-0328">Glycosyltransferase</keyword>
<feature type="transmembrane region" description="Helical" evidence="12">
    <location>
        <begin position="120"/>
        <end position="146"/>
    </location>
</feature>
<proteinExistence type="inferred from homology"/>
<dbReference type="OrthoDB" id="10252502at2759"/>
<dbReference type="GO" id="GO:0000009">
    <property type="term" value="F:alpha-1,6-mannosyltransferase activity"/>
    <property type="evidence" value="ECO:0007669"/>
    <property type="project" value="InterPro"/>
</dbReference>
<keyword evidence="13" id="KW-0732">Signal</keyword>
<keyword evidence="11 12" id="KW-0472">Membrane</keyword>
<evidence type="ECO:0000256" key="9">
    <source>
        <dbReference type="ARBA" id="ARBA00022824"/>
    </source>
</evidence>
<dbReference type="GO" id="GO:0031501">
    <property type="term" value="C:mannosyltransferase complex"/>
    <property type="evidence" value="ECO:0007669"/>
    <property type="project" value="TreeGrafter"/>
</dbReference>
<dbReference type="AlphaFoldDB" id="A0A8H8UFG5"/>
<keyword evidence="10 12" id="KW-1133">Transmembrane helix</keyword>
<dbReference type="InterPro" id="IPR007315">
    <property type="entry name" value="PIG-V/Gpi18"/>
</dbReference>
<evidence type="ECO:0000256" key="2">
    <source>
        <dbReference type="ARBA" id="ARBA00004687"/>
    </source>
</evidence>
<dbReference type="Pfam" id="PF04188">
    <property type="entry name" value="Mannosyl_trans2"/>
    <property type="match status" value="1"/>
</dbReference>
<comment type="similarity">
    <text evidence="3 12">Belongs to the PIGV family.</text>
</comment>
<evidence type="ECO:0000256" key="1">
    <source>
        <dbReference type="ARBA" id="ARBA00004477"/>
    </source>
</evidence>
<evidence type="ECO:0000256" key="5">
    <source>
        <dbReference type="ARBA" id="ARBA00022502"/>
    </source>
</evidence>
<feature type="chain" id="PRO_5034278340" description="GPI mannosyltransferase 2" evidence="13">
    <location>
        <begin position="33"/>
        <end position="455"/>
    </location>
</feature>
<reference evidence="14 15" key="1">
    <citation type="submission" date="2018-05" db="EMBL/GenBank/DDBJ databases">
        <title>Genome sequencing and assembly of the regulated plant pathogen Lachnellula willkommii and related sister species for the development of diagnostic species identification markers.</title>
        <authorList>
            <person name="Giroux E."/>
            <person name="Bilodeau G."/>
        </authorList>
    </citation>
    <scope>NUCLEOTIDE SEQUENCE [LARGE SCALE GENOMIC DNA]</scope>
    <source>
        <strain evidence="14 15">CBS 160.35</strain>
    </source>
</reference>
<dbReference type="GO" id="GO:0004376">
    <property type="term" value="F:GPI mannosyltransferase activity"/>
    <property type="evidence" value="ECO:0007669"/>
    <property type="project" value="InterPro"/>
</dbReference>